<organism evidence="3">
    <name type="scientific">termite gut metagenome</name>
    <dbReference type="NCBI Taxonomy" id="433724"/>
    <lineage>
        <taxon>unclassified sequences</taxon>
        <taxon>metagenomes</taxon>
        <taxon>organismal metagenomes</taxon>
    </lineage>
</organism>
<sequence>VADKVSYDYVGGLREIGHQHGFTSWLENYGHWGFPGEFLQYGGQSDEVAGEFWSGGGTRRYENRVAASCAHTYGKTKVWAESFTSGSPAFVRHPGEMKQLGDWSFTEGVNATLLHVYIEQAYEDRNPGIDAWFGSEFNRKNTWFDQMDLFTLYLKRCNFMLQQGLSVADVAYFIGEDAPKMTGIRSPELPKGYDYDYINAEVIIRDLSVKNGRLVLPHGTSYRLLVLPPLETMRLEVLQKIEQLVANGAVVLGSPPSHSPSMQGYPEADRQIQELSQKMWGDLSVKQRTYGKGKIWTGMSMEEAMALLNLTPDLVPDNDLVLYTHRRLGKSEIYFVSNQSEQPITIRAGFRVKGLQPELWDALTGVIRPLPAFEQTGETTFVPLKLEANGSAFIVFREKGKPAAKELAANFPEPEIITTVDTPWEVRFESDSVKRGPSEPVIFKELKDWAQSKD</sequence>
<evidence type="ECO:0000256" key="2">
    <source>
        <dbReference type="ARBA" id="ARBA00022801"/>
    </source>
</evidence>
<keyword evidence="2" id="KW-0378">Hydrolase</keyword>
<evidence type="ECO:0000313" key="3">
    <source>
        <dbReference type="EMBL" id="KAA6313705.1"/>
    </source>
</evidence>
<gene>
    <name evidence="3" type="ORF">EZS27_035563</name>
</gene>
<keyword evidence="1" id="KW-0732">Signal</keyword>
<dbReference type="GO" id="GO:0016787">
    <property type="term" value="F:hydrolase activity"/>
    <property type="evidence" value="ECO:0007669"/>
    <property type="project" value="UniProtKB-KW"/>
</dbReference>
<proteinExistence type="predicted"/>
<dbReference type="EMBL" id="SNRY01005950">
    <property type="protein sequence ID" value="KAA6313705.1"/>
    <property type="molecule type" value="Genomic_DNA"/>
</dbReference>
<dbReference type="PANTHER" id="PTHR43817">
    <property type="entry name" value="GLYCOSYL HYDROLASE"/>
    <property type="match status" value="1"/>
</dbReference>
<reference evidence="3" key="1">
    <citation type="submission" date="2019-03" db="EMBL/GenBank/DDBJ databases">
        <title>Single cell metagenomics reveals metabolic interactions within the superorganism composed of flagellate Streblomastix strix and complex community of Bacteroidetes bacteria on its surface.</title>
        <authorList>
            <person name="Treitli S.C."/>
            <person name="Kolisko M."/>
            <person name="Husnik F."/>
            <person name="Keeling P."/>
            <person name="Hampl V."/>
        </authorList>
    </citation>
    <scope>NUCLEOTIDE SEQUENCE</scope>
    <source>
        <strain evidence="3">STM</strain>
    </source>
</reference>
<evidence type="ECO:0008006" key="4">
    <source>
        <dbReference type="Google" id="ProtNLM"/>
    </source>
</evidence>
<dbReference type="AlphaFoldDB" id="A0A5J4PW64"/>
<evidence type="ECO:0000256" key="1">
    <source>
        <dbReference type="ARBA" id="ARBA00022729"/>
    </source>
</evidence>
<dbReference type="PANTHER" id="PTHR43817:SF1">
    <property type="entry name" value="HYDROLASE, FAMILY 43, PUTATIVE (AFU_ORTHOLOGUE AFUA_3G01660)-RELATED"/>
    <property type="match status" value="1"/>
</dbReference>
<feature type="non-terminal residue" evidence="3">
    <location>
        <position position="454"/>
    </location>
</feature>
<feature type="non-terminal residue" evidence="3">
    <location>
        <position position="1"/>
    </location>
</feature>
<dbReference type="Pfam" id="PF17132">
    <property type="entry name" value="Glyco_hydro_106"/>
    <property type="match status" value="1"/>
</dbReference>
<comment type="caution">
    <text evidence="3">The sequence shown here is derived from an EMBL/GenBank/DDBJ whole genome shotgun (WGS) entry which is preliminary data.</text>
</comment>
<protein>
    <recommendedName>
        <fullName evidence="4">Glycoside hydrolase family 2</fullName>
    </recommendedName>
</protein>
<accession>A0A5J4PW64</accession>
<dbReference type="CDD" id="cd03143">
    <property type="entry name" value="A4_beta-galactosidase_middle_domain"/>
    <property type="match status" value="1"/>
</dbReference>
<name>A0A5J4PW64_9ZZZZ</name>